<gene>
    <name evidence="3" type="ORF">ACFFJP_14375</name>
</gene>
<feature type="signal peptide" evidence="2">
    <location>
        <begin position="1"/>
        <end position="22"/>
    </location>
</feature>
<organism evidence="3 4">
    <name type="scientific">Rheinheimera tilapiae</name>
    <dbReference type="NCBI Taxonomy" id="875043"/>
    <lineage>
        <taxon>Bacteria</taxon>
        <taxon>Pseudomonadati</taxon>
        <taxon>Pseudomonadota</taxon>
        <taxon>Gammaproteobacteria</taxon>
        <taxon>Chromatiales</taxon>
        <taxon>Chromatiaceae</taxon>
        <taxon>Rheinheimera</taxon>
    </lineage>
</organism>
<dbReference type="InterPro" id="IPR020012">
    <property type="entry name" value="LysM_FimV"/>
</dbReference>
<feature type="chain" id="PRO_5047459460" evidence="2">
    <location>
        <begin position="23"/>
        <end position="588"/>
    </location>
</feature>
<proteinExistence type="predicted"/>
<evidence type="ECO:0000313" key="4">
    <source>
        <dbReference type="Proteomes" id="UP001589813"/>
    </source>
</evidence>
<keyword evidence="2" id="KW-0732">Signal</keyword>
<feature type="region of interest" description="Disordered" evidence="1">
    <location>
        <begin position="175"/>
        <end position="199"/>
    </location>
</feature>
<evidence type="ECO:0000256" key="2">
    <source>
        <dbReference type="SAM" id="SignalP"/>
    </source>
</evidence>
<evidence type="ECO:0000313" key="3">
    <source>
        <dbReference type="EMBL" id="MFC0049478.1"/>
    </source>
</evidence>
<comment type="caution">
    <text evidence="3">The sequence shown here is derived from an EMBL/GenBank/DDBJ whole genome shotgun (WGS) entry which is preliminary data.</text>
</comment>
<keyword evidence="4" id="KW-1185">Reference proteome</keyword>
<protein>
    <submittedName>
        <fullName evidence="3">FimV/HubP family polar landmark protein</fullName>
    </submittedName>
</protein>
<dbReference type="NCBIfam" id="TIGR03505">
    <property type="entry name" value="FimV_core"/>
    <property type="match status" value="1"/>
</dbReference>
<accession>A0ABV6BIY9</accession>
<sequence length="588" mass="65450">MQLNICWVLCVAALTATTPLQAATLGPVTTKDTLWSLARAARGDAPYSMYQAIIALQQKNPTAFIGNNVHHVKLGAVLELPTESEIAAVDLVTAQQKVEADAESWRQWVATRQQAGGSHSAGTTVAGTLNAAPTKRKSGGLSSQATAALALQVQQQSQQRTAQQTAPATAAIAPAVTDVADSADLPTTPSPRPAPDIAEAPVALPVREAETDWSERLQTDTTLGLDWRWFSSRGAQGQSRSALSGSALVEWYWQSEDERSSWSISPYLRWDQRDSERHLVDLRQAYWLTVGDGWEFKAGVDKIFWGVTESIHLVDIINQTDWVDAIDGESKLGQPLAQLTLSGDWGNLQSFVLPYFRERTLSGAEGRLRLPIPVLADDAVYQSDRKQRHLDWALRYSQQIEQVDIALSYFSGTNRDPRWLPVAQGAALQPYYEQMRQIGVEGQWIVDSWIWKLEAIRRSSDIEQFSAAVAGFEYTTVGVFDSAVDLGWLLEYQYDNRRELAPVPGQRDLFAGMRIALNDEAGSELLFGVAQDLQSGGTRSGMLEASMRFSNNIRLRLDAWFFQAVSIQQPTWWLRQDDYIQLGFDYYF</sequence>
<reference evidence="3 4" key="1">
    <citation type="submission" date="2024-09" db="EMBL/GenBank/DDBJ databases">
        <authorList>
            <person name="Sun Q."/>
            <person name="Mori K."/>
        </authorList>
    </citation>
    <scope>NUCLEOTIDE SEQUENCE [LARGE SCALE GENOMIC DNA]</scope>
    <source>
        <strain evidence="3 4">KCTC 23315</strain>
    </source>
</reference>
<name>A0ABV6BIY9_9GAMM</name>
<dbReference type="RefSeq" id="WP_377245390.1">
    <property type="nucleotide sequence ID" value="NZ_JBHLXP010000003.1"/>
</dbReference>
<dbReference type="EMBL" id="JBHLXP010000003">
    <property type="protein sequence ID" value="MFC0049478.1"/>
    <property type="molecule type" value="Genomic_DNA"/>
</dbReference>
<evidence type="ECO:0000256" key="1">
    <source>
        <dbReference type="SAM" id="MobiDB-lite"/>
    </source>
</evidence>
<dbReference type="Proteomes" id="UP001589813">
    <property type="component" value="Unassembled WGS sequence"/>
</dbReference>